<dbReference type="InterPro" id="IPR002018">
    <property type="entry name" value="CarbesteraseB"/>
</dbReference>
<dbReference type="FunFam" id="3.40.50.1820:FF:000378">
    <property type="entry name" value="Carboxylic ester hydrolase"/>
    <property type="match status" value="1"/>
</dbReference>
<evidence type="ECO:0000256" key="2">
    <source>
        <dbReference type="ARBA" id="ARBA00005964"/>
    </source>
</evidence>
<keyword evidence="5 9" id="KW-0732">Signal</keyword>
<dbReference type="InterPro" id="IPR019819">
    <property type="entry name" value="Carboxylesterase_B_CS"/>
</dbReference>
<dbReference type="Proteomes" id="UP001200034">
    <property type="component" value="Unassembled WGS sequence"/>
</dbReference>
<dbReference type="EC" id="3.1.1.-" evidence="9"/>
<dbReference type="AlphaFoldDB" id="A0AAD4PGT0"/>
<accession>A0AAD4PGT0</accession>
<proteinExistence type="inferred from homology"/>
<keyword evidence="4" id="KW-0964">Secreted</keyword>
<evidence type="ECO:0000256" key="4">
    <source>
        <dbReference type="ARBA" id="ARBA00022525"/>
    </source>
</evidence>
<keyword evidence="6 9" id="KW-0378">Hydrolase</keyword>
<keyword evidence="3" id="KW-0719">Serine esterase</keyword>
<comment type="caution">
    <text evidence="11">The sequence shown here is derived from an EMBL/GenBank/DDBJ whole genome shotgun (WGS) entry which is preliminary data.</text>
</comment>
<evidence type="ECO:0000256" key="1">
    <source>
        <dbReference type="ARBA" id="ARBA00004613"/>
    </source>
</evidence>
<evidence type="ECO:0000313" key="12">
    <source>
        <dbReference type="Proteomes" id="UP001200034"/>
    </source>
</evidence>
<dbReference type="GO" id="GO:0106435">
    <property type="term" value="F:carboxylesterase activity"/>
    <property type="evidence" value="ECO:0007669"/>
    <property type="project" value="UniProtKB-ARBA"/>
</dbReference>
<dbReference type="GO" id="GO:0005576">
    <property type="term" value="C:extracellular region"/>
    <property type="evidence" value="ECO:0007669"/>
    <property type="project" value="UniProtKB-SubCell"/>
</dbReference>
<evidence type="ECO:0000259" key="10">
    <source>
        <dbReference type="Pfam" id="PF00135"/>
    </source>
</evidence>
<dbReference type="CDD" id="cd00312">
    <property type="entry name" value="Esterase_lipase"/>
    <property type="match status" value="1"/>
</dbReference>
<reference evidence="11" key="1">
    <citation type="journal article" date="2021" name="Mol. Ecol. Resour.">
        <title>Phylogenomic analyses of the genus Drosophila reveals genomic signals of climate adaptation.</title>
        <authorList>
            <person name="Li F."/>
            <person name="Rane R.V."/>
            <person name="Luria V."/>
            <person name="Xiong Z."/>
            <person name="Chen J."/>
            <person name="Li Z."/>
            <person name="Catullo R.A."/>
            <person name="Griffin P.C."/>
            <person name="Schiffer M."/>
            <person name="Pearce S."/>
            <person name="Lee S.F."/>
            <person name="McElroy K."/>
            <person name="Stocker A."/>
            <person name="Shirriffs J."/>
            <person name="Cockerell F."/>
            <person name="Coppin C."/>
            <person name="Sgro C.M."/>
            <person name="Karger A."/>
            <person name="Cain J.W."/>
            <person name="Weber J.A."/>
            <person name="Santpere G."/>
            <person name="Kirschner M.W."/>
            <person name="Hoffmann A.A."/>
            <person name="Oakeshott J.G."/>
            <person name="Zhang G."/>
        </authorList>
    </citation>
    <scope>NUCLEOTIDE SEQUENCE</scope>
    <source>
        <strain evidence="11">BGI-SZ-2011g</strain>
    </source>
</reference>
<keyword evidence="12" id="KW-1185">Reference proteome</keyword>
<protein>
    <recommendedName>
        <fullName evidence="9">Carboxylic ester hydrolase</fullName>
        <ecNumber evidence="9">3.1.1.-</ecNumber>
    </recommendedName>
</protein>
<dbReference type="PROSITE" id="PS00122">
    <property type="entry name" value="CARBOXYLESTERASE_B_1"/>
    <property type="match status" value="1"/>
</dbReference>
<dbReference type="PANTHER" id="PTHR43142">
    <property type="entry name" value="CARBOXYLIC ESTER HYDROLASE"/>
    <property type="match status" value="1"/>
</dbReference>
<dbReference type="PROSITE" id="PS00941">
    <property type="entry name" value="CARBOXYLESTERASE_B_2"/>
    <property type="match status" value="1"/>
</dbReference>
<dbReference type="Pfam" id="PF00135">
    <property type="entry name" value="COesterase"/>
    <property type="match status" value="1"/>
</dbReference>
<evidence type="ECO:0000256" key="9">
    <source>
        <dbReference type="RuleBase" id="RU361235"/>
    </source>
</evidence>
<gene>
    <name evidence="11" type="ORF">KR093_007349</name>
</gene>
<evidence type="ECO:0000256" key="3">
    <source>
        <dbReference type="ARBA" id="ARBA00022487"/>
    </source>
</evidence>
<comment type="subcellular location">
    <subcellularLocation>
        <location evidence="1">Secreted</location>
    </subcellularLocation>
</comment>
<dbReference type="Gene3D" id="3.40.50.1820">
    <property type="entry name" value="alpha/beta hydrolase"/>
    <property type="match status" value="1"/>
</dbReference>
<evidence type="ECO:0000256" key="6">
    <source>
        <dbReference type="ARBA" id="ARBA00022801"/>
    </source>
</evidence>
<dbReference type="InterPro" id="IPR019826">
    <property type="entry name" value="Carboxylesterase_B_AS"/>
</dbReference>
<keyword evidence="8" id="KW-0325">Glycoprotein</keyword>
<feature type="signal peptide" evidence="9">
    <location>
        <begin position="1"/>
        <end position="20"/>
    </location>
</feature>
<dbReference type="SUPFAM" id="SSF53474">
    <property type="entry name" value="alpha/beta-Hydrolases"/>
    <property type="match status" value="1"/>
</dbReference>
<feature type="domain" description="Carboxylesterase type B" evidence="10">
    <location>
        <begin position="23"/>
        <end position="529"/>
    </location>
</feature>
<feature type="chain" id="PRO_5041783405" description="Carboxylic ester hydrolase" evidence="9">
    <location>
        <begin position="21"/>
        <end position="538"/>
    </location>
</feature>
<name>A0AAD4PGT0_9MUSC</name>
<dbReference type="InterPro" id="IPR029058">
    <property type="entry name" value="AB_hydrolase_fold"/>
</dbReference>
<evidence type="ECO:0000256" key="8">
    <source>
        <dbReference type="ARBA" id="ARBA00023180"/>
    </source>
</evidence>
<dbReference type="PANTHER" id="PTHR43142:SF1">
    <property type="entry name" value="CARBOXYLIC ESTER HYDROLASE"/>
    <property type="match status" value="1"/>
</dbReference>
<evidence type="ECO:0000313" key="11">
    <source>
        <dbReference type="EMBL" id="KAH8359515.1"/>
    </source>
</evidence>
<keyword evidence="7" id="KW-1015">Disulfide bond</keyword>
<evidence type="ECO:0000256" key="7">
    <source>
        <dbReference type="ARBA" id="ARBA00023157"/>
    </source>
</evidence>
<dbReference type="EMBL" id="JAJJHW010003409">
    <property type="protein sequence ID" value="KAH8359515.1"/>
    <property type="molecule type" value="Genomic_DNA"/>
</dbReference>
<organism evidence="11 12">
    <name type="scientific">Drosophila rubida</name>
    <dbReference type="NCBI Taxonomy" id="30044"/>
    <lineage>
        <taxon>Eukaryota</taxon>
        <taxon>Metazoa</taxon>
        <taxon>Ecdysozoa</taxon>
        <taxon>Arthropoda</taxon>
        <taxon>Hexapoda</taxon>
        <taxon>Insecta</taxon>
        <taxon>Pterygota</taxon>
        <taxon>Neoptera</taxon>
        <taxon>Endopterygota</taxon>
        <taxon>Diptera</taxon>
        <taxon>Brachycera</taxon>
        <taxon>Muscomorpha</taxon>
        <taxon>Ephydroidea</taxon>
        <taxon>Drosophilidae</taxon>
        <taxon>Drosophila</taxon>
    </lineage>
</organism>
<evidence type="ECO:0000256" key="5">
    <source>
        <dbReference type="ARBA" id="ARBA00022729"/>
    </source>
</evidence>
<sequence length="538" mass="60183">MNCIIFVTALACLWASASHADPLIVTLPNGQLRGRDNGGYYSYESIPYAEPPLGELRFEAPRAYNRQWKEIFDATEAPVLCMQWDQFIEEPDKLAGSEDCLTVSVYKPKNSSRQSFPVFVHIHGGAFMFGGAAQHGHETLMASGKAIVVKISYRLGPLGFLSTGDSQLTGNFGLKDQRLALQWIKQHIAQFGGEPENILVIGHSAGGASVHIQLLQEQFKQLAKVAVSLSGNALDPWVVQQGAARRAFELGRIVGCGLLNNSTQLKSCLQSIEAAKLVRAVRQFLVFDYVPFTPFGPVVEAAEVPDAILPKHPTEIIKSGRFAQVPWLTSYTTEDGGYNAALLLAKQSNGVEAIEELNSRWYDLAPYFLFYRDSFKTIAEMDNHSQALRQQYLGNRSFSVEHYLDLQRMFTDVLFKNATQVAIDLHRQHAESPVYAFAYEIPADKAIGQFLAKRSDIYLGSVHGDDYFLIFDGAIRLPIRPDEKLVSEHLIQMLEQFVRSGTMTYDNCVFRDNVGQQKFQLVSIKRDQCVHLECVEFP</sequence>
<comment type="similarity">
    <text evidence="2 9">Belongs to the type-B carboxylesterase/lipase family.</text>
</comment>